<dbReference type="EMBL" id="MT141671">
    <property type="protein sequence ID" value="QJA69031.1"/>
    <property type="molecule type" value="Genomic_DNA"/>
</dbReference>
<name>A0A6M3JJ03_9ZZZZ</name>
<organism evidence="1">
    <name type="scientific">viral metagenome</name>
    <dbReference type="NCBI Taxonomy" id="1070528"/>
    <lineage>
        <taxon>unclassified sequences</taxon>
        <taxon>metagenomes</taxon>
        <taxon>organismal metagenomes</taxon>
    </lineage>
</organism>
<protein>
    <submittedName>
        <fullName evidence="1">Uncharacterized protein</fullName>
    </submittedName>
</protein>
<proteinExistence type="predicted"/>
<evidence type="ECO:0000313" key="1">
    <source>
        <dbReference type="EMBL" id="QJA69031.1"/>
    </source>
</evidence>
<gene>
    <name evidence="1" type="ORF">MM415A05189_0007</name>
</gene>
<dbReference type="AlphaFoldDB" id="A0A6M3JJ03"/>
<accession>A0A6M3JJ03</accession>
<sequence length="76" mass="9243">MEKKQVEQYFNKRLKNNDLICGNNYMIDAEDTIWTCVPWINGGIAYINAYPYESTEQYHDLRLKAEYREDTQWEDR</sequence>
<reference evidence="1" key="1">
    <citation type="submission" date="2020-03" db="EMBL/GenBank/DDBJ databases">
        <title>The deep terrestrial virosphere.</title>
        <authorList>
            <person name="Holmfeldt K."/>
            <person name="Nilsson E."/>
            <person name="Simone D."/>
            <person name="Lopez-Fernandez M."/>
            <person name="Wu X."/>
            <person name="de Brujin I."/>
            <person name="Lundin D."/>
            <person name="Andersson A."/>
            <person name="Bertilsson S."/>
            <person name="Dopson M."/>
        </authorList>
    </citation>
    <scope>NUCLEOTIDE SEQUENCE</scope>
    <source>
        <strain evidence="1">MM415A05189</strain>
    </source>
</reference>